<dbReference type="InterPro" id="IPR011990">
    <property type="entry name" value="TPR-like_helical_dom_sf"/>
</dbReference>
<dbReference type="GO" id="GO:0052621">
    <property type="term" value="F:diguanylate cyclase activity"/>
    <property type="evidence" value="ECO:0007669"/>
    <property type="project" value="TreeGrafter"/>
</dbReference>
<organism evidence="2 3">
    <name type="scientific">Anaerorhabdus furcosa</name>
    <dbReference type="NCBI Taxonomy" id="118967"/>
    <lineage>
        <taxon>Bacteria</taxon>
        <taxon>Bacillati</taxon>
        <taxon>Bacillota</taxon>
        <taxon>Erysipelotrichia</taxon>
        <taxon>Erysipelotrichales</taxon>
        <taxon>Erysipelotrichaceae</taxon>
        <taxon>Anaerorhabdus</taxon>
    </lineage>
</organism>
<dbReference type="Gene3D" id="3.30.70.270">
    <property type="match status" value="1"/>
</dbReference>
<dbReference type="AlphaFoldDB" id="A0A1T4PQS8"/>
<dbReference type="EMBL" id="FUWY01000007">
    <property type="protein sequence ID" value="SJZ93932.1"/>
    <property type="molecule type" value="Genomic_DNA"/>
</dbReference>
<feature type="domain" description="GGDEF" evidence="1">
    <location>
        <begin position="389"/>
        <end position="525"/>
    </location>
</feature>
<dbReference type="Gene3D" id="1.25.40.10">
    <property type="entry name" value="Tetratricopeptide repeat domain"/>
    <property type="match status" value="1"/>
</dbReference>
<dbReference type="InterPro" id="IPR029787">
    <property type="entry name" value="Nucleotide_cyclase"/>
</dbReference>
<dbReference type="GO" id="GO:1902201">
    <property type="term" value="P:negative regulation of bacterial-type flagellum-dependent cell motility"/>
    <property type="evidence" value="ECO:0007669"/>
    <property type="project" value="TreeGrafter"/>
</dbReference>
<dbReference type="PROSITE" id="PS50887">
    <property type="entry name" value="GGDEF"/>
    <property type="match status" value="1"/>
</dbReference>
<evidence type="ECO:0000313" key="3">
    <source>
        <dbReference type="Proteomes" id="UP000243297"/>
    </source>
</evidence>
<dbReference type="RefSeq" id="WP_159443784.1">
    <property type="nucleotide sequence ID" value="NZ_FUWY01000007.1"/>
</dbReference>
<reference evidence="3" key="1">
    <citation type="submission" date="2017-02" db="EMBL/GenBank/DDBJ databases">
        <authorList>
            <person name="Varghese N."/>
            <person name="Submissions S."/>
        </authorList>
    </citation>
    <scope>NUCLEOTIDE SEQUENCE [LARGE SCALE GENOMIC DNA]</scope>
    <source>
        <strain evidence="3">ATCC 25662</strain>
    </source>
</reference>
<name>A0A1T4PQS8_9FIRM</name>
<dbReference type="SMART" id="SM00267">
    <property type="entry name" value="GGDEF"/>
    <property type="match status" value="1"/>
</dbReference>
<evidence type="ECO:0000259" key="1">
    <source>
        <dbReference type="PROSITE" id="PS50887"/>
    </source>
</evidence>
<dbReference type="STRING" id="118967.SAMN02745191_2114"/>
<sequence length="526" mass="61086">MDTTLTQAGTLIDTILKVRFTDLELEKKCCEELLEFANHEGSTYAKAFAYTYLGDYYLAMNDSIQSGKYLTIARNFCSTKTYPELYMKTCHLLGFYYHLINDEQNAIQYYMESQSIAQELGNTYQICNAWNNIADMYEQHDDYEQANHYYLLAYKTMIEQDCKDNRLITMLEYNLSIVNGYLGKLDEMQRYLTICEQSTYESEEDKSFHKLCYQSGRCLLESFKNNAEEAINIANEILDSNLYGLDDRYLLIVCLIPIGRAAVKLKNIECAKRCIDLLSENCTINEVLLMQRFIDLKTMFAQTFAPKDELLKSYEDYYATMHNVLKAEGEVRVLGMNAKINLLEMIKEHESTLKENERLADEINLDELTGLYNRRYFNLVTQQNHLVVERFGIIMVDIDYFKQYNDTYGHVSGDFALREVSFALKKYEIPNIIPCRYGGDEFICICLNKTDEQIEDYITNVASRIKNLSIPHENSECESILTLSIGYSNLSQSLYDDFEIAIKQADKALYSAKDCGRNCFKKYSAR</sequence>
<dbReference type="PANTHER" id="PTHR45138:SF9">
    <property type="entry name" value="DIGUANYLATE CYCLASE DGCM-RELATED"/>
    <property type="match status" value="1"/>
</dbReference>
<evidence type="ECO:0000313" key="2">
    <source>
        <dbReference type="EMBL" id="SJZ93932.1"/>
    </source>
</evidence>
<accession>A0A1T4PQS8</accession>
<dbReference type="Proteomes" id="UP000243297">
    <property type="component" value="Unassembled WGS sequence"/>
</dbReference>
<protein>
    <submittedName>
        <fullName evidence="2">Diguanylate cyclase (GGDEF) domain-containing protein</fullName>
    </submittedName>
</protein>
<dbReference type="NCBIfam" id="TIGR00254">
    <property type="entry name" value="GGDEF"/>
    <property type="match status" value="1"/>
</dbReference>
<dbReference type="SUPFAM" id="SSF55073">
    <property type="entry name" value="Nucleotide cyclase"/>
    <property type="match status" value="1"/>
</dbReference>
<dbReference type="CDD" id="cd01949">
    <property type="entry name" value="GGDEF"/>
    <property type="match status" value="1"/>
</dbReference>
<dbReference type="GO" id="GO:0043709">
    <property type="term" value="P:cell adhesion involved in single-species biofilm formation"/>
    <property type="evidence" value="ECO:0007669"/>
    <property type="project" value="TreeGrafter"/>
</dbReference>
<dbReference type="InterPro" id="IPR050469">
    <property type="entry name" value="Diguanylate_Cyclase"/>
</dbReference>
<dbReference type="Pfam" id="PF00990">
    <property type="entry name" value="GGDEF"/>
    <property type="match status" value="1"/>
</dbReference>
<dbReference type="OrthoDB" id="1355702at2"/>
<gene>
    <name evidence="2" type="ORF">SAMN02745191_2114</name>
</gene>
<dbReference type="GO" id="GO:0005886">
    <property type="term" value="C:plasma membrane"/>
    <property type="evidence" value="ECO:0007669"/>
    <property type="project" value="TreeGrafter"/>
</dbReference>
<dbReference type="PANTHER" id="PTHR45138">
    <property type="entry name" value="REGULATORY COMPONENTS OF SENSORY TRANSDUCTION SYSTEM"/>
    <property type="match status" value="1"/>
</dbReference>
<keyword evidence="3" id="KW-1185">Reference proteome</keyword>
<dbReference type="SUPFAM" id="SSF48452">
    <property type="entry name" value="TPR-like"/>
    <property type="match status" value="1"/>
</dbReference>
<proteinExistence type="predicted"/>
<dbReference type="InterPro" id="IPR000160">
    <property type="entry name" value="GGDEF_dom"/>
</dbReference>
<dbReference type="InterPro" id="IPR043128">
    <property type="entry name" value="Rev_trsase/Diguanyl_cyclase"/>
</dbReference>